<feature type="transmembrane region" description="Helical" evidence="1">
    <location>
        <begin position="55"/>
        <end position="72"/>
    </location>
</feature>
<sequence>MSNIDKKAIDDLHARTEKDSLGLKDEIWVMLENELFSAERKTRKDSRKTKKRSRVMPLILTAAAGILITLSLQTDTGAAFVKGIKDMFVPEKEVIQNIEGQDEETKVQLNEGTDSEYVIYVDEERYKMIKGEESDLITTKDPLPENYPDVSMEIKQLPDIKPELLVEQYEEGLKKDFPELRAIEEVTEPVTGYLLHGINGNQPDSVVVHAYVISNGKEGSFIITQYYFLEAAEGHGARFHRMLETFEIVEL</sequence>
<dbReference type="Proteomes" id="UP001596170">
    <property type="component" value="Unassembled WGS sequence"/>
</dbReference>
<protein>
    <recommendedName>
        <fullName evidence="4">DUF4367 domain-containing protein</fullName>
    </recommendedName>
</protein>
<gene>
    <name evidence="2" type="ORF">ACFPYN_16280</name>
</gene>
<accession>A0ABW1LAM2</accession>
<reference evidence="3" key="1">
    <citation type="journal article" date="2019" name="Int. J. Syst. Evol. Microbiol.">
        <title>The Global Catalogue of Microorganisms (GCM) 10K type strain sequencing project: providing services to taxonomists for standard genome sequencing and annotation.</title>
        <authorList>
            <consortium name="The Broad Institute Genomics Platform"/>
            <consortium name="The Broad Institute Genome Sequencing Center for Infectious Disease"/>
            <person name="Wu L."/>
            <person name="Ma J."/>
        </authorList>
    </citation>
    <scope>NUCLEOTIDE SEQUENCE [LARGE SCALE GENOMIC DNA]</scope>
    <source>
        <strain evidence="3">CCUG 54527</strain>
    </source>
</reference>
<keyword evidence="1" id="KW-0472">Membrane</keyword>
<dbReference type="RefSeq" id="WP_377735614.1">
    <property type="nucleotide sequence ID" value="NZ_JBHSRI010000025.1"/>
</dbReference>
<keyword evidence="1" id="KW-0812">Transmembrane</keyword>
<keyword evidence="1" id="KW-1133">Transmembrane helix</keyword>
<proteinExistence type="predicted"/>
<evidence type="ECO:0000256" key="1">
    <source>
        <dbReference type="SAM" id="Phobius"/>
    </source>
</evidence>
<evidence type="ECO:0000313" key="3">
    <source>
        <dbReference type="Proteomes" id="UP001596170"/>
    </source>
</evidence>
<name>A0ABW1LAM2_9BACL</name>
<keyword evidence="3" id="KW-1185">Reference proteome</keyword>
<organism evidence="2 3">
    <name type="scientific">Paenisporosarcina macmurdoensis</name>
    <dbReference type="NCBI Taxonomy" id="212659"/>
    <lineage>
        <taxon>Bacteria</taxon>
        <taxon>Bacillati</taxon>
        <taxon>Bacillota</taxon>
        <taxon>Bacilli</taxon>
        <taxon>Bacillales</taxon>
        <taxon>Caryophanaceae</taxon>
        <taxon>Paenisporosarcina</taxon>
    </lineage>
</organism>
<comment type="caution">
    <text evidence="2">The sequence shown here is derived from an EMBL/GenBank/DDBJ whole genome shotgun (WGS) entry which is preliminary data.</text>
</comment>
<dbReference type="EMBL" id="JBHSRI010000025">
    <property type="protein sequence ID" value="MFC6040985.1"/>
    <property type="molecule type" value="Genomic_DNA"/>
</dbReference>
<evidence type="ECO:0000313" key="2">
    <source>
        <dbReference type="EMBL" id="MFC6040985.1"/>
    </source>
</evidence>
<evidence type="ECO:0008006" key="4">
    <source>
        <dbReference type="Google" id="ProtNLM"/>
    </source>
</evidence>